<dbReference type="Pfam" id="PF02738">
    <property type="entry name" value="MoCoBD_1"/>
    <property type="match status" value="1"/>
</dbReference>
<dbReference type="PIRSF" id="PIRSF036389">
    <property type="entry name" value="IOR_B"/>
    <property type="match status" value="1"/>
</dbReference>
<feature type="domain" description="Aldehyde oxidase/xanthine dehydrogenase a/b hammerhead" evidence="2">
    <location>
        <begin position="241"/>
        <end position="326"/>
    </location>
</feature>
<dbReference type="InterPro" id="IPR006311">
    <property type="entry name" value="TAT_signal"/>
</dbReference>
<dbReference type="SUPFAM" id="SSF56003">
    <property type="entry name" value="Molybdenum cofactor-binding domain"/>
    <property type="match status" value="2"/>
</dbReference>
<organism evidence="3 4">
    <name type="scientific">Paraconexibacter antarcticus</name>
    <dbReference type="NCBI Taxonomy" id="2949664"/>
    <lineage>
        <taxon>Bacteria</taxon>
        <taxon>Bacillati</taxon>
        <taxon>Actinomycetota</taxon>
        <taxon>Thermoleophilia</taxon>
        <taxon>Solirubrobacterales</taxon>
        <taxon>Paraconexibacteraceae</taxon>
        <taxon>Paraconexibacter</taxon>
    </lineage>
</organism>
<evidence type="ECO:0000256" key="1">
    <source>
        <dbReference type="SAM" id="MobiDB-lite"/>
    </source>
</evidence>
<evidence type="ECO:0000313" key="4">
    <source>
        <dbReference type="Proteomes" id="UP001056035"/>
    </source>
</evidence>
<dbReference type="PROSITE" id="PS51318">
    <property type="entry name" value="TAT"/>
    <property type="match status" value="1"/>
</dbReference>
<feature type="region of interest" description="Disordered" evidence="1">
    <location>
        <begin position="1"/>
        <end position="24"/>
    </location>
</feature>
<proteinExistence type="predicted"/>
<protein>
    <submittedName>
        <fullName evidence="3">Molybdopterin-dependent oxidoreductase</fullName>
    </submittedName>
</protein>
<evidence type="ECO:0000259" key="2">
    <source>
        <dbReference type="SMART" id="SM01008"/>
    </source>
</evidence>
<evidence type="ECO:0000313" key="3">
    <source>
        <dbReference type="EMBL" id="UTI66038.1"/>
    </source>
</evidence>
<dbReference type="Proteomes" id="UP001056035">
    <property type="component" value="Chromosome"/>
</dbReference>
<dbReference type="SMART" id="SM01008">
    <property type="entry name" value="Ald_Xan_dh_C"/>
    <property type="match status" value="1"/>
</dbReference>
<dbReference type="InterPro" id="IPR046867">
    <property type="entry name" value="AldOxase/xan_DH_MoCoBD2"/>
</dbReference>
<dbReference type="InterPro" id="IPR012368">
    <property type="entry name" value="OxRdtase_Mopterin-bd_su_IorB"/>
</dbReference>
<dbReference type="InterPro" id="IPR037165">
    <property type="entry name" value="AldOxase/xan_DH_Mopterin-bd_sf"/>
</dbReference>
<feature type="region of interest" description="Disordered" evidence="1">
    <location>
        <begin position="771"/>
        <end position="806"/>
    </location>
</feature>
<name>A0ABY5DVK4_9ACTN</name>
<dbReference type="PANTHER" id="PTHR47495">
    <property type="entry name" value="ALDEHYDE DEHYDROGENASE"/>
    <property type="match status" value="1"/>
</dbReference>
<dbReference type="PANTHER" id="PTHR47495:SF1">
    <property type="entry name" value="BLL3820 PROTEIN"/>
    <property type="match status" value="1"/>
</dbReference>
<dbReference type="Gene3D" id="3.90.1170.50">
    <property type="entry name" value="Aldehyde oxidase/xanthine dehydrogenase, a/b hammerhead"/>
    <property type="match status" value="1"/>
</dbReference>
<dbReference type="InterPro" id="IPR052516">
    <property type="entry name" value="N-heterocyclic_Hydroxylase"/>
</dbReference>
<sequence length="806" mass="85945">MTDLGNRRPGAAGEADGLVPSEEAPGGISRRRMIGYLLAAPTLVAAARFGADPAEAAVPSLGPTDLADLSDILTAAAAPTFGLLKITVDSAGVAHFALPRAEVGQGITTAVTMVIADEMDLPIDKVKVTLADATPELQFNQLTGGSNTMHALYTPIRTAAATARGQLRATAADELSVPAALLRAADGVFTTPDGRTATYGSLAEKAAVRSTRTVKTQLKSAASLRYVGTEQKRIDARASVTGTKEFAMDLDVPNALPTMVCRPPKINGKALAILNAPDVKAMPGVTDVVIVPHNQFTPGGVAVRAKTFGQCFDAVRALNVKWGGGTVDDKSSASVLADLKKSEIPLTPALPGTTIDETFIFNFRPGDALEPNCAVADVRKDRAEIWSSLKSPIWAKQQIALALGLAPEKVAVHVVEGGGSFGRHLFCDAAFEAASISQKMGKPVRLMWHRTDNFRQGRSHPMAISRVRMTRQGSNVIAVDQRHTGVACDFTQGLGDIFTSLDTSQPGQNFLQFSETVFTFTANVPYQFGAVSQLLNEIYTFNTFNTSSVRNVYSPDVATSTELMVDRVAKDIGKDALQFRLDNAKDDRMKAVMRTVAQAGNWGRTMEAGTAQGIAIHSEYKGRSACLVEIDCRPQTVNRKIREAYTGPRVTKVTYAVDVGLPINILGLKAQIMGGAMDGIAQALTYGLHLEKGSFLEGSWDDAHYTRQWNTPPEVNVIVMPPTTGEPGGAGEFGVGTTMAAVACAYYRATGKFPTEFPINQHEPLTFEPFPTVPPIPASPVDGLGRAGIKRPRKKTTKKKTTHKAG</sequence>
<dbReference type="RefSeq" id="WP_254572716.1">
    <property type="nucleotide sequence ID" value="NZ_CP098502.1"/>
</dbReference>
<keyword evidence="4" id="KW-1185">Reference proteome</keyword>
<reference evidence="3 4" key="1">
    <citation type="submission" date="2022-06" db="EMBL/GenBank/DDBJ databases">
        <title>Paraconexibacter antarcticus.</title>
        <authorList>
            <person name="Kim C.S."/>
        </authorList>
    </citation>
    <scope>NUCLEOTIDE SEQUENCE [LARGE SCALE GENOMIC DNA]</scope>
    <source>
        <strain evidence="3 4">02-257</strain>
    </source>
</reference>
<feature type="compositionally biased region" description="Basic residues" evidence="1">
    <location>
        <begin position="788"/>
        <end position="806"/>
    </location>
</feature>
<dbReference type="InterPro" id="IPR008274">
    <property type="entry name" value="AldOxase/xan_DH_MoCoBD1"/>
</dbReference>
<dbReference type="Pfam" id="PF20256">
    <property type="entry name" value="MoCoBD_2"/>
    <property type="match status" value="1"/>
</dbReference>
<gene>
    <name evidence="3" type="ORF">NBH00_07490</name>
</gene>
<dbReference type="InterPro" id="IPR000674">
    <property type="entry name" value="Ald_Oxase/Xan_DH_a/b"/>
</dbReference>
<dbReference type="EMBL" id="CP098502">
    <property type="protein sequence ID" value="UTI66038.1"/>
    <property type="molecule type" value="Genomic_DNA"/>
</dbReference>
<dbReference type="Gene3D" id="3.30.365.10">
    <property type="entry name" value="Aldehyde oxidase/xanthine dehydrogenase, molybdopterin binding domain"/>
    <property type="match status" value="4"/>
</dbReference>
<accession>A0ABY5DVK4</accession>